<proteinExistence type="predicted"/>
<dbReference type="RefSeq" id="WP_273670298.1">
    <property type="nucleotide sequence ID" value="NZ_JAQQXR010000002.1"/>
</dbReference>
<evidence type="ECO:0000313" key="4">
    <source>
        <dbReference type="Proteomes" id="UP001221208"/>
    </source>
</evidence>
<evidence type="ECO:0000259" key="2">
    <source>
        <dbReference type="Pfam" id="PF07589"/>
    </source>
</evidence>
<gene>
    <name evidence="3" type="ORF">OIK44_08520</name>
</gene>
<dbReference type="NCBIfam" id="NF038120">
    <property type="entry name" value="PEP_CTERM_QFxxD"/>
    <property type="match status" value="1"/>
</dbReference>
<dbReference type="Proteomes" id="UP001221208">
    <property type="component" value="Unassembled WGS sequence"/>
</dbReference>
<keyword evidence="1" id="KW-0732">Signal</keyword>
<dbReference type="InterPro" id="IPR013424">
    <property type="entry name" value="Ice-binding_C"/>
</dbReference>
<feature type="domain" description="Ice-binding protein C-terminal" evidence="2">
    <location>
        <begin position="217"/>
        <end position="241"/>
    </location>
</feature>
<sequence length="242" mass="24534">MKRTTPFFAPRAGLRAGLAAVALAAALPAAHAEVIDFEGHANTVLGHNETFRHGAFRLSGLSIADTAAPGDLVGMVIDANDAGLCANLACPPATSGNYFAGLNDGALLLAGGAGQQIRVAGFDASFIGAFAGATYPNLAGLLRVQGFYAAGGSFYEDFLLPGGAKGFSLQHFNASARFASQAFSSVAFFAFHCDVGGNCSGFNSGEGQFALDNVVASVPEPSAALLLLLGLAGIGAYARRRA</sequence>
<evidence type="ECO:0000256" key="1">
    <source>
        <dbReference type="SAM" id="SignalP"/>
    </source>
</evidence>
<organism evidence="3 4">
    <name type="scientific">Janthinobacterium fluminis</name>
    <dbReference type="NCBI Taxonomy" id="2987524"/>
    <lineage>
        <taxon>Bacteria</taxon>
        <taxon>Pseudomonadati</taxon>
        <taxon>Pseudomonadota</taxon>
        <taxon>Betaproteobacteria</taxon>
        <taxon>Burkholderiales</taxon>
        <taxon>Oxalobacteraceae</taxon>
        <taxon>Janthinobacterium</taxon>
    </lineage>
</organism>
<reference evidence="3 4" key="1">
    <citation type="submission" date="2022-10" db="EMBL/GenBank/DDBJ databases">
        <title>Janthinobacterium sp. hw3 Genome sequencing.</title>
        <authorList>
            <person name="Park S."/>
        </authorList>
    </citation>
    <scope>NUCLEOTIDE SEQUENCE [LARGE SCALE GENOMIC DNA]</scope>
    <source>
        <strain evidence="4">hw3</strain>
    </source>
</reference>
<keyword evidence="4" id="KW-1185">Reference proteome</keyword>
<dbReference type="NCBIfam" id="TIGR02595">
    <property type="entry name" value="PEP_CTERM"/>
    <property type="match status" value="1"/>
</dbReference>
<accession>A0ABT5JY19</accession>
<protein>
    <submittedName>
        <fullName evidence="3">NF038120 family PEP-CTERM protein</fullName>
    </submittedName>
</protein>
<dbReference type="Pfam" id="PF07589">
    <property type="entry name" value="PEP-CTERM"/>
    <property type="match status" value="1"/>
</dbReference>
<name>A0ABT5JY19_9BURK</name>
<evidence type="ECO:0000313" key="3">
    <source>
        <dbReference type="EMBL" id="MDC8757628.1"/>
    </source>
</evidence>
<comment type="caution">
    <text evidence="3">The sequence shown here is derived from an EMBL/GenBank/DDBJ whole genome shotgun (WGS) entry which is preliminary data.</text>
</comment>
<dbReference type="EMBL" id="JAQQXR010000002">
    <property type="protein sequence ID" value="MDC8757628.1"/>
    <property type="molecule type" value="Genomic_DNA"/>
</dbReference>
<feature type="chain" id="PRO_5046312078" evidence="1">
    <location>
        <begin position="33"/>
        <end position="242"/>
    </location>
</feature>
<feature type="signal peptide" evidence="1">
    <location>
        <begin position="1"/>
        <end position="32"/>
    </location>
</feature>